<comment type="subcellular location">
    <subcellularLocation>
        <location evidence="1">Membrane</location>
        <topology evidence="1">Multi-pass membrane protein</topology>
    </subcellularLocation>
</comment>
<dbReference type="GO" id="GO:0016020">
    <property type="term" value="C:membrane"/>
    <property type="evidence" value="ECO:0007669"/>
    <property type="project" value="UniProtKB-SubCell"/>
</dbReference>
<dbReference type="PANTHER" id="PTHR34104:SF3">
    <property type="entry name" value="TRANSMEMBRANE PROTEIN 254"/>
    <property type="match status" value="1"/>
</dbReference>
<evidence type="ECO:0000256" key="5">
    <source>
        <dbReference type="ARBA" id="ARBA00034834"/>
    </source>
</evidence>
<evidence type="ECO:0000256" key="3">
    <source>
        <dbReference type="ARBA" id="ARBA00022989"/>
    </source>
</evidence>
<dbReference type="AlphaFoldDB" id="A0AAV2IHJ6"/>
<feature type="transmembrane region" description="Helical" evidence="7">
    <location>
        <begin position="113"/>
        <end position="134"/>
    </location>
</feature>
<keyword evidence="2 7" id="KW-0812">Transmembrane</keyword>
<feature type="transmembrane region" description="Helical" evidence="7">
    <location>
        <begin position="39"/>
        <end position="57"/>
    </location>
</feature>
<accession>A0AAV2IHJ6</accession>
<feature type="transmembrane region" description="Helical" evidence="7">
    <location>
        <begin position="78"/>
        <end position="101"/>
    </location>
</feature>
<evidence type="ECO:0000313" key="9">
    <source>
        <dbReference type="Proteomes" id="UP001497497"/>
    </source>
</evidence>
<evidence type="ECO:0000256" key="7">
    <source>
        <dbReference type="SAM" id="Phobius"/>
    </source>
</evidence>
<sequence length="143" mass="16076">MAADKNHKKSSTSKTKSKSAKVPNRSGFDRNYFTLPHPFWMLIITFGIWLLLASTFAPDTIPDILGPIATFGKYMSQYHNLNILLCYITVILHCLEAAYAGKVCYDRDMTTSATVKWVASTFLFGFSSLALRLLPYKPGRKTV</sequence>
<evidence type="ECO:0000313" key="8">
    <source>
        <dbReference type="EMBL" id="CAL1545557.1"/>
    </source>
</evidence>
<keyword evidence="9" id="KW-1185">Reference proteome</keyword>
<evidence type="ECO:0000256" key="6">
    <source>
        <dbReference type="SAM" id="MobiDB-lite"/>
    </source>
</evidence>
<comment type="caution">
    <text evidence="8">The sequence shown here is derived from an EMBL/GenBank/DDBJ whole genome shotgun (WGS) entry which is preliminary data.</text>
</comment>
<evidence type="ECO:0000256" key="4">
    <source>
        <dbReference type="ARBA" id="ARBA00023136"/>
    </source>
</evidence>
<name>A0AAV2IHJ6_LYMST</name>
<keyword evidence="3 7" id="KW-1133">Transmembrane helix</keyword>
<gene>
    <name evidence="8" type="ORF">GSLYS_00019040001</name>
</gene>
<keyword evidence="4 7" id="KW-0472">Membrane</keyword>
<dbReference type="PANTHER" id="PTHR34104">
    <property type="entry name" value="TRANSMEMBRANE PROTEIN 254"/>
    <property type="match status" value="1"/>
</dbReference>
<feature type="compositionally biased region" description="Basic residues" evidence="6">
    <location>
        <begin position="1"/>
        <end position="19"/>
    </location>
</feature>
<dbReference type="Pfam" id="PF14934">
    <property type="entry name" value="TMEM254"/>
    <property type="match status" value="1"/>
</dbReference>
<organism evidence="8 9">
    <name type="scientific">Lymnaea stagnalis</name>
    <name type="common">Great pond snail</name>
    <name type="synonym">Helix stagnalis</name>
    <dbReference type="NCBI Taxonomy" id="6523"/>
    <lineage>
        <taxon>Eukaryota</taxon>
        <taxon>Metazoa</taxon>
        <taxon>Spiralia</taxon>
        <taxon>Lophotrochozoa</taxon>
        <taxon>Mollusca</taxon>
        <taxon>Gastropoda</taxon>
        <taxon>Heterobranchia</taxon>
        <taxon>Euthyneura</taxon>
        <taxon>Panpulmonata</taxon>
        <taxon>Hygrophila</taxon>
        <taxon>Lymnaeoidea</taxon>
        <taxon>Lymnaeidae</taxon>
        <taxon>Lymnaea</taxon>
    </lineage>
</organism>
<feature type="region of interest" description="Disordered" evidence="6">
    <location>
        <begin position="1"/>
        <end position="22"/>
    </location>
</feature>
<dbReference type="Proteomes" id="UP001497497">
    <property type="component" value="Unassembled WGS sequence"/>
</dbReference>
<dbReference type="EMBL" id="CAXITT010000723">
    <property type="protein sequence ID" value="CAL1545557.1"/>
    <property type="molecule type" value="Genomic_DNA"/>
</dbReference>
<proteinExistence type="predicted"/>
<evidence type="ECO:0000256" key="2">
    <source>
        <dbReference type="ARBA" id="ARBA00022692"/>
    </source>
</evidence>
<protein>
    <recommendedName>
        <fullName evidence="5">Transmembrane protein 254</fullName>
    </recommendedName>
</protein>
<reference evidence="8 9" key="1">
    <citation type="submission" date="2024-04" db="EMBL/GenBank/DDBJ databases">
        <authorList>
            <consortium name="Genoscope - CEA"/>
            <person name="William W."/>
        </authorList>
    </citation>
    <scope>NUCLEOTIDE SEQUENCE [LARGE SCALE GENOMIC DNA]</scope>
</reference>
<dbReference type="InterPro" id="IPR028110">
    <property type="entry name" value="TMEM254"/>
</dbReference>
<evidence type="ECO:0000256" key="1">
    <source>
        <dbReference type="ARBA" id="ARBA00004141"/>
    </source>
</evidence>